<comment type="caution">
    <text evidence="2">The sequence shown here is derived from an EMBL/GenBank/DDBJ whole genome shotgun (WGS) entry which is preliminary data.</text>
</comment>
<keyword evidence="3" id="KW-1185">Reference proteome</keyword>
<evidence type="ECO:0000313" key="3">
    <source>
        <dbReference type="Proteomes" id="UP000031668"/>
    </source>
</evidence>
<keyword evidence="2" id="KW-0808">Transferase</keyword>
<dbReference type="Proteomes" id="UP000031668">
    <property type="component" value="Unassembled WGS sequence"/>
</dbReference>
<keyword evidence="2" id="KW-0695">RNA-directed DNA polymerase</keyword>
<organism evidence="2 3">
    <name type="scientific">Thelohanellus kitauei</name>
    <name type="common">Myxosporean</name>
    <dbReference type="NCBI Taxonomy" id="669202"/>
    <lineage>
        <taxon>Eukaryota</taxon>
        <taxon>Metazoa</taxon>
        <taxon>Cnidaria</taxon>
        <taxon>Myxozoa</taxon>
        <taxon>Myxosporea</taxon>
        <taxon>Bivalvulida</taxon>
        <taxon>Platysporina</taxon>
        <taxon>Myxobolidae</taxon>
        <taxon>Thelohanellus</taxon>
    </lineage>
</organism>
<dbReference type="PANTHER" id="PTHR36688:SF1">
    <property type="entry name" value="ENDONUCLEASE_EXONUCLEASE_PHOSPHATASE DOMAIN-CONTAINING PROTEIN"/>
    <property type="match status" value="1"/>
</dbReference>
<dbReference type="InterPro" id="IPR000477">
    <property type="entry name" value="RT_dom"/>
</dbReference>
<keyword evidence="2" id="KW-0548">Nucleotidyltransferase</keyword>
<dbReference type="GO" id="GO:0003964">
    <property type="term" value="F:RNA-directed DNA polymerase activity"/>
    <property type="evidence" value="ECO:0007669"/>
    <property type="project" value="UniProtKB-KW"/>
</dbReference>
<reference evidence="2 3" key="1">
    <citation type="journal article" date="2014" name="Genome Biol. Evol.">
        <title>The genome of the myxosporean Thelohanellus kitauei shows adaptations to nutrient acquisition within its fish host.</title>
        <authorList>
            <person name="Yang Y."/>
            <person name="Xiong J."/>
            <person name="Zhou Z."/>
            <person name="Huo F."/>
            <person name="Miao W."/>
            <person name="Ran C."/>
            <person name="Liu Y."/>
            <person name="Zhang J."/>
            <person name="Feng J."/>
            <person name="Wang M."/>
            <person name="Wang M."/>
            <person name="Wang L."/>
            <person name="Yao B."/>
        </authorList>
    </citation>
    <scope>NUCLEOTIDE SEQUENCE [LARGE SCALE GENOMIC DNA]</scope>
    <source>
        <strain evidence="2">Wuqing</strain>
    </source>
</reference>
<proteinExistence type="predicted"/>
<dbReference type="OrthoDB" id="10020599at2759"/>
<dbReference type="InterPro" id="IPR052560">
    <property type="entry name" value="RdDP_mobile_element"/>
</dbReference>
<sequence>MDNKQMGIPHTFPETSNLRQIDHKQSRIRFTFHEVDNAIAALKPNKALGLYQIISEFITHLGHTAKTFLTSAYNRISDRKIQKISLMSKIIEIPKPNKDSTSPSSVRQITLLSILFQLFENHSRKADSVGRPPHNPKTRWISQKPFNNIKNSITNNHIENGFKPKQKTCCVFINLSQAYDTVSHNGLMLKFRFIIPPIFVEIIYPMIRTQKILGTQICKTNNSRKLKSSILQRSVLDPILSNIYLNDIPLTSI</sequence>
<accession>A0A0C2MKR4</accession>
<dbReference type="EMBL" id="JWZT01005098">
    <property type="protein sequence ID" value="KII62166.1"/>
    <property type="molecule type" value="Genomic_DNA"/>
</dbReference>
<gene>
    <name evidence="2" type="ORF">RF11_07084</name>
</gene>
<name>A0A0C2MKR4_THEKT</name>
<protein>
    <submittedName>
        <fullName evidence="2">Putative RNA-directed DNA polymerase from transposon BS</fullName>
    </submittedName>
</protein>
<feature type="domain" description="Reverse transcriptase" evidence="1">
    <location>
        <begin position="74"/>
        <end position="253"/>
    </location>
</feature>
<dbReference type="PANTHER" id="PTHR36688">
    <property type="entry name" value="ENDO/EXONUCLEASE/PHOSPHATASE DOMAIN-CONTAINING PROTEIN"/>
    <property type="match status" value="1"/>
</dbReference>
<evidence type="ECO:0000313" key="2">
    <source>
        <dbReference type="EMBL" id="KII62166.1"/>
    </source>
</evidence>
<dbReference type="AlphaFoldDB" id="A0A0C2MKR4"/>
<dbReference type="PROSITE" id="PS50878">
    <property type="entry name" value="RT_POL"/>
    <property type="match status" value="1"/>
</dbReference>
<evidence type="ECO:0000259" key="1">
    <source>
        <dbReference type="PROSITE" id="PS50878"/>
    </source>
</evidence>